<keyword evidence="2" id="KW-1185">Reference proteome</keyword>
<dbReference type="Proteomes" id="UP000319143">
    <property type="component" value="Unassembled WGS sequence"/>
</dbReference>
<evidence type="ECO:0000313" key="1">
    <source>
        <dbReference type="EMBL" id="TWU33843.1"/>
    </source>
</evidence>
<protein>
    <submittedName>
        <fullName evidence="1">Uncharacterized protein</fullName>
    </submittedName>
</protein>
<sequence length="99" mass="11284">MADALQDLANRHPVRKLFRIYHHLTAAKMYRARRRLNYIRYRAAKGRWPRVAGINRFAIGKIDKSYEEGLANDCGRKQRCEGGNVIVLTVCAEGNAGQP</sequence>
<dbReference type="EMBL" id="SJPV01000009">
    <property type="protein sequence ID" value="TWU33843.1"/>
    <property type="molecule type" value="Genomic_DNA"/>
</dbReference>
<gene>
    <name evidence="1" type="ORF">Poly41_48420</name>
</gene>
<reference evidence="1 2" key="1">
    <citation type="submission" date="2019-02" db="EMBL/GenBank/DDBJ databases">
        <title>Deep-cultivation of Planctomycetes and their phenomic and genomic characterization uncovers novel biology.</title>
        <authorList>
            <person name="Wiegand S."/>
            <person name="Jogler M."/>
            <person name="Boedeker C."/>
            <person name="Pinto D."/>
            <person name="Vollmers J."/>
            <person name="Rivas-Marin E."/>
            <person name="Kohn T."/>
            <person name="Peeters S.H."/>
            <person name="Heuer A."/>
            <person name="Rast P."/>
            <person name="Oberbeckmann S."/>
            <person name="Bunk B."/>
            <person name="Jeske O."/>
            <person name="Meyerdierks A."/>
            <person name="Storesund J.E."/>
            <person name="Kallscheuer N."/>
            <person name="Luecker S."/>
            <person name="Lage O.M."/>
            <person name="Pohl T."/>
            <person name="Merkel B.J."/>
            <person name="Hornburger P."/>
            <person name="Mueller R.-W."/>
            <person name="Bruemmer F."/>
            <person name="Labrenz M."/>
            <person name="Spormann A.M."/>
            <person name="Op Den Camp H."/>
            <person name="Overmann J."/>
            <person name="Amann R."/>
            <person name="Jetten M.S.M."/>
            <person name="Mascher T."/>
            <person name="Medema M.H."/>
            <person name="Devos D.P."/>
            <person name="Kaster A.-K."/>
            <person name="Ovreas L."/>
            <person name="Rohde M."/>
            <person name="Galperin M.Y."/>
            <person name="Jogler C."/>
        </authorList>
    </citation>
    <scope>NUCLEOTIDE SEQUENCE [LARGE SCALE GENOMIC DNA]</scope>
    <source>
        <strain evidence="1 2">Poly41</strain>
    </source>
</reference>
<name>A0A5C6D9P4_9BACT</name>
<accession>A0A5C6D9P4</accession>
<organism evidence="1 2">
    <name type="scientific">Novipirellula artificiosorum</name>
    <dbReference type="NCBI Taxonomy" id="2528016"/>
    <lineage>
        <taxon>Bacteria</taxon>
        <taxon>Pseudomonadati</taxon>
        <taxon>Planctomycetota</taxon>
        <taxon>Planctomycetia</taxon>
        <taxon>Pirellulales</taxon>
        <taxon>Pirellulaceae</taxon>
        <taxon>Novipirellula</taxon>
    </lineage>
</organism>
<comment type="caution">
    <text evidence="1">The sequence shown here is derived from an EMBL/GenBank/DDBJ whole genome shotgun (WGS) entry which is preliminary data.</text>
</comment>
<dbReference type="AlphaFoldDB" id="A0A5C6D9P4"/>
<evidence type="ECO:0000313" key="2">
    <source>
        <dbReference type="Proteomes" id="UP000319143"/>
    </source>
</evidence>
<proteinExistence type="predicted"/>